<feature type="non-terminal residue" evidence="2">
    <location>
        <position position="262"/>
    </location>
</feature>
<feature type="region of interest" description="Disordered" evidence="1">
    <location>
        <begin position="1"/>
        <end position="262"/>
    </location>
</feature>
<evidence type="ECO:0000313" key="3">
    <source>
        <dbReference type="Proteomes" id="UP000749559"/>
    </source>
</evidence>
<feature type="non-terminal residue" evidence="2">
    <location>
        <position position="1"/>
    </location>
</feature>
<sequence length="262" mass="28292">YDPTKKQNNANNINRTDSNASVQSRSKLPQPVGKPGSNSYVNSTKTSDMGISWDSSDSEAEDNDVTMTVKKQNPAIKVPEKSKQTSAQQKQKIQKAADSWDDDSEMSPVPQKQKLAVPKKATKQISDDEESDSWDDSPLPSGRKEGNLASLKMPQSKVPSGDRFNDSDLPLASSTTKSDKGSKLNKDKQKAVLAELGLSDLSDDSDESPSPGRKGRSDSDWSEPSTPHNKYTASFTNKNTSGAAAAGKRQPAVQEDSQGESE</sequence>
<feature type="compositionally biased region" description="Polar residues" evidence="1">
    <location>
        <begin position="36"/>
        <end position="55"/>
    </location>
</feature>
<name>A0A8S4NXP4_OWEFU</name>
<evidence type="ECO:0000256" key="1">
    <source>
        <dbReference type="SAM" id="MobiDB-lite"/>
    </source>
</evidence>
<evidence type="ECO:0000313" key="2">
    <source>
        <dbReference type="EMBL" id="CAH1784754.1"/>
    </source>
</evidence>
<accession>A0A8S4NXP4</accession>
<reference evidence="2" key="1">
    <citation type="submission" date="2022-03" db="EMBL/GenBank/DDBJ databases">
        <authorList>
            <person name="Martin C."/>
        </authorList>
    </citation>
    <scope>NUCLEOTIDE SEQUENCE</scope>
</reference>
<protein>
    <submittedName>
        <fullName evidence="2">Uncharacterized protein</fullName>
    </submittedName>
</protein>
<dbReference type="AlphaFoldDB" id="A0A8S4NXP4"/>
<organism evidence="2 3">
    <name type="scientific">Owenia fusiformis</name>
    <name type="common">Polychaete worm</name>
    <dbReference type="NCBI Taxonomy" id="6347"/>
    <lineage>
        <taxon>Eukaryota</taxon>
        <taxon>Metazoa</taxon>
        <taxon>Spiralia</taxon>
        <taxon>Lophotrochozoa</taxon>
        <taxon>Annelida</taxon>
        <taxon>Polychaeta</taxon>
        <taxon>Sedentaria</taxon>
        <taxon>Canalipalpata</taxon>
        <taxon>Sabellida</taxon>
        <taxon>Oweniida</taxon>
        <taxon>Oweniidae</taxon>
        <taxon>Owenia</taxon>
    </lineage>
</organism>
<feature type="compositionally biased region" description="Polar residues" evidence="1">
    <location>
        <begin position="1"/>
        <end position="27"/>
    </location>
</feature>
<comment type="caution">
    <text evidence="2">The sequence shown here is derived from an EMBL/GenBank/DDBJ whole genome shotgun (WGS) entry which is preliminary data.</text>
</comment>
<feature type="compositionally biased region" description="Basic and acidic residues" evidence="1">
    <location>
        <begin position="177"/>
        <end position="190"/>
    </location>
</feature>
<dbReference type="EMBL" id="CAIIXF020000005">
    <property type="protein sequence ID" value="CAH1784754.1"/>
    <property type="molecule type" value="Genomic_DNA"/>
</dbReference>
<dbReference type="Proteomes" id="UP000749559">
    <property type="component" value="Unassembled WGS sequence"/>
</dbReference>
<keyword evidence="3" id="KW-1185">Reference proteome</keyword>
<proteinExistence type="predicted"/>
<gene>
    <name evidence="2" type="ORF">OFUS_LOCUS10894</name>
</gene>
<feature type="compositionally biased region" description="Polar residues" evidence="1">
    <location>
        <begin position="222"/>
        <end position="242"/>
    </location>
</feature>
<feature type="compositionally biased region" description="Low complexity" evidence="1">
    <location>
        <begin position="84"/>
        <end position="97"/>
    </location>
</feature>